<dbReference type="Gene3D" id="1.10.10.10">
    <property type="entry name" value="Winged helix-like DNA-binding domain superfamily/Winged helix DNA-binding domain"/>
    <property type="match status" value="1"/>
</dbReference>
<evidence type="ECO:0000256" key="3">
    <source>
        <dbReference type="ARBA" id="ARBA00023163"/>
    </source>
</evidence>
<evidence type="ECO:0000256" key="1">
    <source>
        <dbReference type="ARBA" id="ARBA00023015"/>
    </source>
</evidence>
<name>A0A4Q1JU10_9GAMM</name>
<keyword evidence="3" id="KW-0804">Transcription</keyword>
<feature type="domain" description="HTH luxR-type" evidence="4">
    <location>
        <begin position="467"/>
        <end position="529"/>
    </location>
</feature>
<dbReference type="GO" id="GO:0003677">
    <property type="term" value="F:DNA binding"/>
    <property type="evidence" value="ECO:0007669"/>
    <property type="project" value="UniProtKB-KW"/>
</dbReference>
<dbReference type="PROSITE" id="PS50043">
    <property type="entry name" value="HTH_LUXR_2"/>
    <property type="match status" value="1"/>
</dbReference>
<dbReference type="Proteomes" id="UP000289784">
    <property type="component" value="Unassembled WGS sequence"/>
</dbReference>
<keyword evidence="2" id="KW-0238">DNA-binding</keyword>
<protein>
    <submittedName>
        <fullName evidence="5">LuxR family transcriptional regulator</fullName>
    </submittedName>
</protein>
<dbReference type="PANTHER" id="PTHR44688:SF16">
    <property type="entry name" value="DNA-BINDING TRANSCRIPTIONAL ACTIVATOR DEVR_DOSR"/>
    <property type="match status" value="1"/>
</dbReference>
<organism evidence="5 6">
    <name type="scientific">Pseudoxanthomonas composti</name>
    <dbReference type="NCBI Taxonomy" id="2137479"/>
    <lineage>
        <taxon>Bacteria</taxon>
        <taxon>Pseudomonadati</taxon>
        <taxon>Pseudomonadota</taxon>
        <taxon>Gammaproteobacteria</taxon>
        <taxon>Lysobacterales</taxon>
        <taxon>Lysobacteraceae</taxon>
        <taxon>Pseudoxanthomonas</taxon>
    </lineage>
</organism>
<evidence type="ECO:0000256" key="2">
    <source>
        <dbReference type="ARBA" id="ARBA00023125"/>
    </source>
</evidence>
<dbReference type="SUPFAM" id="SSF46894">
    <property type="entry name" value="C-terminal effector domain of the bipartite response regulators"/>
    <property type="match status" value="1"/>
</dbReference>
<dbReference type="InterPro" id="IPR036388">
    <property type="entry name" value="WH-like_DNA-bd_sf"/>
</dbReference>
<dbReference type="PRINTS" id="PR00038">
    <property type="entry name" value="HTHLUXR"/>
</dbReference>
<dbReference type="SMART" id="SM00421">
    <property type="entry name" value="HTH_LUXR"/>
    <property type="match status" value="1"/>
</dbReference>
<reference evidence="5 6" key="1">
    <citation type="submission" date="2019-01" db="EMBL/GenBank/DDBJ databases">
        <title>Pseudoxanthomonas composti sp. nov., isolated from compost.</title>
        <authorList>
            <person name="Yang G."/>
        </authorList>
    </citation>
    <scope>NUCLEOTIDE SEQUENCE [LARGE SCALE GENOMIC DNA]</scope>
    <source>
        <strain evidence="5 6">GSS15</strain>
    </source>
</reference>
<keyword evidence="1" id="KW-0805">Transcription regulation</keyword>
<evidence type="ECO:0000259" key="4">
    <source>
        <dbReference type="PROSITE" id="PS50043"/>
    </source>
</evidence>
<dbReference type="InterPro" id="IPR000792">
    <property type="entry name" value="Tscrpt_reg_LuxR_C"/>
</dbReference>
<dbReference type="CDD" id="cd06170">
    <property type="entry name" value="LuxR_C_like"/>
    <property type="match status" value="1"/>
</dbReference>
<dbReference type="PROSITE" id="PS00622">
    <property type="entry name" value="HTH_LUXR_1"/>
    <property type="match status" value="1"/>
</dbReference>
<comment type="caution">
    <text evidence="5">The sequence shown here is derived from an EMBL/GenBank/DDBJ whole genome shotgun (WGS) entry which is preliminary data.</text>
</comment>
<dbReference type="AlphaFoldDB" id="A0A4Q1JU10"/>
<dbReference type="PANTHER" id="PTHR44688">
    <property type="entry name" value="DNA-BINDING TRANSCRIPTIONAL ACTIVATOR DEVR_DOSR"/>
    <property type="match status" value="1"/>
</dbReference>
<evidence type="ECO:0000313" key="5">
    <source>
        <dbReference type="EMBL" id="RXR05157.1"/>
    </source>
</evidence>
<dbReference type="OrthoDB" id="5986018at2"/>
<proteinExistence type="predicted"/>
<dbReference type="Pfam" id="PF00196">
    <property type="entry name" value="GerE"/>
    <property type="match status" value="1"/>
</dbReference>
<accession>A0A4Q1JU10</accession>
<dbReference type="InterPro" id="IPR016032">
    <property type="entry name" value="Sig_transdc_resp-reg_C-effctor"/>
</dbReference>
<evidence type="ECO:0000313" key="6">
    <source>
        <dbReference type="Proteomes" id="UP000289784"/>
    </source>
</evidence>
<sequence length="529" mass="58502">MREAETLTVSVVTTLSLASSAVDASCCAVCASAEAQQRLRRLGIRPRAILDRAKPCREANDMRGRTYGEVRAEILAEPPVPDIGENPEIPTPTRRDDILEKPGIKTFQRRRKSVRARTCPGPCPGDKKSPHVRATACCRGEGKQISTRRPGHIIRGIAMLLCLDRLEPNCAVELPLHPSRNALLAALDIDRLWQACVDFIKAVLPCHSCSLMYDIEGLRPQRGYHHQADPHLQVSLPVTSLEVAAPFLHEHPRIRCYTFSQIAQHDAQAQARLQAQHPAPGWHEFIHLAFWEGDALEAVLSLRLPDTHTHLGAAEQSRLTELYILLEAGLQRIGALSRLRARQQACEALLEHLPDTALVVDAHARPLQMTRKARAFCTAGEGTAAANARLSPALERGLAQWIAQTQSRHRPQVPQELTVLDPVHGRLRLRITPRPVSTSPPAFLVAVLEAAEAPVAALPAAPYAQRQALALQRLSPSERRVAMLVAQGMRNAEIARRLCRSHKTIESQLSAVFRKLDLANRSQLVRMMV</sequence>
<keyword evidence="6" id="KW-1185">Reference proteome</keyword>
<dbReference type="EMBL" id="SAWZ01000005">
    <property type="protein sequence ID" value="RXR05157.1"/>
    <property type="molecule type" value="Genomic_DNA"/>
</dbReference>
<dbReference type="GO" id="GO:0006355">
    <property type="term" value="P:regulation of DNA-templated transcription"/>
    <property type="evidence" value="ECO:0007669"/>
    <property type="project" value="InterPro"/>
</dbReference>
<gene>
    <name evidence="5" type="ORF">EPA99_10355</name>
</gene>